<proteinExistence type="inferred from homology"/>
<dbReference type="Proteomes" id="UP001138997">
    <property type="component" value="Unassembled WGS sequence"/>
</dbReference>
<gene>
    <name evidence="4" type="ORF">LR394_14060</name>
</gene>
<evidence type="ECO:0000259" key="3">
    <source>
        <dbReference type="Pfam" id="PF22818"/>
    </source>
</evidence>
<organism evidence="4 5">
    <name type="scientific">Kineosporia babensis</name>
    <dbReference type="NCBI Taxonomy" id="499548"/>
    <lineage>
        <taxon>Bacteria</taxon>
        <taxon>Bacillati</taxon>
        <taxon>Actinomycetota</taxon>
        <taxon>Actinomycetes</taxon>
        <taxon>Kineosporiales</taxon>
        <taxon>Kineosporiaceae</taxon>
        <taxon>Kineosporia</taxon>
    </lineage>
</organism>
<comment type="caution">
    <text evidence="4">The sequence shown here is derived from an EMBL/GenBank/DDBJ whole genome shotgun (WGS) entry which is preliminary data.</text>
</comment>
<evidence type="ECO:0000313" key="5">
    <source>
        <dbReference type="Proteomes" id="UP001138997"/>
    </source>
</evidence>
<keyword evidence="5" id="KW-1185">Reference proteome</keyword>
<keyword evidence="2" id="KW-0456">Lyase</keyword>
<dbReference type="InterPro" id="IPR054545">
    <property type="entry name" value="ApeI-like"/>
</dbReference>
<dbReference type="GO" id="GO:0016829">
    <property type="term" value="F:lyase activity"/>
    <property type="evidence" value="ECO:0007669"/>
    <property type="project" value="UniProtKB-KW"/>
</dbReference>
<dbReference type="Gene3D" id="3.10.129.10">
    <property type="entry name" value="Hotdog Thioesterase"/>
    <property type="match status" value="2"/>
</dbReference>
<dbReference type="EMBL" id="JAJOMB010000006">
    <property type="protein sequence ID" value="MCD5312032.1"/>
    <property type="molecule type" value="Genomic_DNA"/>
</dbReference>
<dbReference type="InterPro" id="IPR029069">
    <property type="entry name" value="HotDog_dom_sf"/>
</dbReference>
<sequence>MTQTSERLIVKVTTPVNHPVFQGHYPGFPLVPGAYLVDVVSRAFPDRSELLEVEQCRFVGPTFPGEEIVADITADGPLYSAMVTAAGRPSAQIRFRRGTFEPAGTSSAVEDLPVILDRAAIAGIVPHRPPILLADQVSELVPGRRATVHHTVPDEPVWLEPVGEFLPPALLLESWAQAALVMLLAENPHPDVNVGGVPVAGTAERVTFGPRVRPGMRIDHEITFVRNLGGMSIVRGGSRVNGVPVLEIGRLVTTLASIEQLLVVS</sequence>
<evidence type="ECO:0000313" key="4">
    <source>
        <dbReference type="EMBL" id="MCD5312032.1"/>
    </source>
</evidence>
<dbReference type="AlphaFoldDB" id="A0A9X1NB88"/>
<dbReference type="Pfam" id="PF22818">
    <property type="entry name" value="ApeI-like"/>
    <property type="match status" value="1"/>
</dbReference>
<protein>
    <recommendedName>
        <fullName evidence="3">ApeI dehydratase-like domain-containing protein</fullName>
    </recommendedName>
</protein>
<evidence type="ECO:0000256" key="2">
    <source>
        <dbReference type="ARBA" id="ARBA00023239"/>
    </source>
</evidence>
<evidence type="ECO:0000256" key="1">
    <source>
        <dbReference type="ARBA" id="ARBA00009174"/>
    </source>
</evidence>
<comment type="similarity">
    <text evidence="1">Belongs to the thioester dehydratase family. FabZ subfamily.</text>
</comment>
<name>A0A9X1NB88_9ACTN</name>
<reference evidence="4" key="1">
    <citation type="submission" date="2021-11" db="EMBL/GenBank/DDBJ databases">
        <title>Streptomyces corallinus and Kineosporia corallina sp. nov., two new coral-derived marine actinobacteria.</title>
        <authorList>
            <person name="Buangrab K."/>
            <person name="Sutthacheep M."/>
            <person name="Yeemin T."/>
            <person name="Harunari E."/>
            <person name="Igarashi Y."/>
            <person name="Sripreechasak P."/>
            <person name="Kanchanasin P."/>
            <person name="Tanasupawat S."/>
            <person name="Phongsopitanun W."/>
        </authorList>
    </citation>
    <scope>NUCLEOTIDE SEQUENCE</scope>
    <source>
        <strain evidence="4">JCM 31032</strain>
    </source>
</reference>
<feature type="domain" description="ApeI dehydratase-like" evidence="3">
    <location>
        <begin position="3"/>
        <end position="73"/>
    </location>
</feature>
<dbReference type="SUPFAM" id="SSF54637">
    <property type="entry name" value="Thioesterase/thiol ester dehydrase-isomerase"/>
    <property type="match status" value="2"/>
</dbReference>
<dbReference type="InterPro" id="IPR013114">
    <property type="entry name" value="FabA_FabZ"/>
</dbReference>
<dbReference type="PANTHER" id="PTHR30272:SF1">
    <property type="entry name" value="3-HYDROXYACYL-[ACYL-CARRIER-PROTEIN] DEHYDRATASE"/>
    <property type="match status" value="1"/>
</dbReference>
<dbReference type="PANTHER" id="PTHR30272">
    <property type="entry name" value="3-HYDROXYACYL-[ACYL-CARRIER-PROTEIN] DEHYDRATASE"/>
    <property type="match status" value="1"/>
</dbReference>
<accession>A0A9X1NB88</accession>
<dbReference type="RefSeq" id="WP_231441837.1">
    <property type="nucleotide sequence ID" value="NZ_JAJOMB010000006.1"/>
</dbReference>